<feature type="transmembrane region" description="Helical" evidence="1">
    <location>
        <begin position="277"/>
        <end position="297"/>
    </location>
</feature>
<feature type="transmembrane region" description="Helical" evidence="1">
    <location>
        <begin position="6"/>
        <end position="23"/>
    </location>
</feature>
<evidence type="ECO:0000313" key="2">
    <source>
        <dbReference type="EMBL" id="SDL98576.1"/>
    </source>
</evidence>
<organism evidence="2 3">
    <name type="scientific">Catalinimonas alkaloidigena</name>
    <dbReference type="NCBI Taxonomy" id="1075417"/>
    <lineage>
        <taxon>Bacteria</taxon>
        <taxon>Pseudomonadati</taxon>
        <taxon>Bacteroidota</taxon>
        <taxon>Cytophagia</taxon>
        <taxon>Cytophagales</taxon>
        <taxon>Catalimonadaceae</taxon>
        <taxon>Catalinimonas</taxon>
    </lineage>
</organism>
<sequence>MKRADGYLLLVYVLVCSALYLRIRVEPTGFISPDSEYYLECAQNLLDGRGFLRTDAYPIPTPRDETRQVFFAAWPVGYPLMIAGLGWLTGLSLFWASKLLSAGCIGGMLLLFRHIDREHAWVLGLVFGTHTLLDVYSFTWSEVPFNFGILAFCLLLYRFVYGPGRAADLGLLGLCSVFLFLCRYIGVVGVLVMGAVGVYSVWSTQKAKGRQLLIVSVASGLLIALYLYMNYRLSGYPTGIARNQYGVESWGAYVYMVGRGLLSEAVLADVALSWRPLSGRFIVLGIFQLVLLLVFYLREGRRVYWVTHGTYDALARVCLGTGAAYLVLLLVLRRISLFEALYGRHFSPFLLLWLVAGLLYLIAPERRLLYRRALPYELLLFGLSYVLNTPKTIVLDWIRHLFG</sequence>
<keyword evidence="1" id="KW-1133">Transmembrane helix</keyword>
<proteinExistence type="predicted"/>
<dbReference type="RefSeq" id="WP_143017407.1">
    <property type="nucleotide sequence ID" value="NZ_FNFO01000009.1"/>
</dbReference>
<gene>
    <name evidence="2" type="ORF">SAMN05421823_109206</name>
</gene>
<evidence type="ECO:0000256" key="1">
    <source>
        <dbReference type="SAM" id="Phobius"/>
    </source>
</evidence>
<dbReference type="AlphaFoldDB" id="A0A1G9PIA8"/>
<keyword evidence="1" id="KW-0472">Membrane</keyword>
<accession>A0A1G9PIA8</accession>
<feature type="transmembrane region" description="Helical" evidence="1">
    <location>
        <begin position="119"/>
        <end position="137"/>
    </location>
</feature>
<keyword evidence="3" id="KW-1185">Reference proteome</keyword>
<feature type="transmembrane region" description="Helical" evidence="1">
    <location>
        <begin position="313"/>
        <end position="333"/>
    </location>
</feature>
<protein>
    <recommendedName>
        <fullName evidence="4">Dolichyl-phosphate-mannose-protein mannosyltransferase</fullName>
    </recommendedName>
</protein>
<feature type="transmembrane region" description="Helical" evidence="1">
    <location>
        <begin position="94"/>
        <end position="112"/>
    </location>
</feature>
<feature type="transmembrane region" description="Helical" evidence="1">
    <location>
        <begin position="172"/>
        <end position="199"/>
    </location>
</feature>
<dbReference type="EMBL" id="FNFO01000009">
    <property type="protein sequence ID" value="SDL98576.1"/>
    <property type="molecule type" value="Genomic_DNA"/>
</dbReference>
<reference evidence="2 3" key="1">
    <citation type="submission" date="2016-10" db="EMBL/GenBank/DDBJ databases">
        <authorList>
            <person name="de Groot N.N."/>
        </authorList>
    </citation>
    <scope>NUCLEOTIDE SEQUENCE [LARGE SCALE GENOMIC DNA]</scope>
    <source>
        <strain evidence="2 3">DSM 25186</strain>
    </source>
</reference>
<evidence type="ECO:0008006" key="4">
    <source>
        <dbReference type="Google" id="ProtNLM"/>
    </source>
</evidence>
<feature type="transmembrane region" description="Helical" evidence="1">
    <location>
        <begin position="143"/>
        <end position="160"/>
    </location>
</feature>
<evidence type="ECO:0000313" key="3">
    <source>
        <dbReference type="Proteomes" id="UP000198510"/>
    </source>
</evidence>
<dbReference type="Proteomes" id="UP000198510">
    <property type="component" value="Unassembled WGS sequence"/>
</dbReference>
<feature type="transmembrane region" description="Helical" evidence="1">
    <location>
        <begin position="345"/>
        <end position="363"/>
    </location>
</feature>
<name>A0A1G9PIA8_9BACT</name>
<keyword evidence="1" id="KW-0812">Transmembrane</keyword>
<dbReference type="OrthoDB" id="9123883at2"/>
<feature type="transmembrane region" description="Helical" evidence="1">
    <location>
        <begin position="211"/>
        <end position="229"/>
    </location>
</feature>
<feature type="transmembrane region" description="Helical" evidence="1">
    <location>
        <begin position="69"/>
        <end position="88"/>
    </location>
</feature>